<keyword evidence="5" id="KW-0807">Transducer</keyword>
<comment type="subcellular location">
    <subcellularLocation>
        <location evidence="1">Cell membrane</location>
    </subcellularLocation>
</comment>
<dbReference type="PANTHER" id="PTHR35129">
    <property type="entry name" value="GUANINE NUCLEOTIDE-BINDING PROTEIN SUBUNIT GAMMA 1"/>
    <property type="match status" value="1"/>
</dbReference>
<protein>
    <recommendedName>
        <fullName evidence="7">G protein gamma domain-containing protein</fullName>
    </recommendedName>
</protein>
<dbReference type="InterPro" id="IPR045878">
    <property type="entry name" value="GG1/2"/>
</dbReference>
<dbReference type="PANTHER" id="PTHR35129:SF5">
    <property type="entry name" value="GUANINE NUCLEOTIDE-BINDING PROTEIN SUBUNIT GAMMA 2"/>
    <property type="match status" value="1"/>
</dbReference>
<dbReference type="InterPro" id="IPR015898">
    <property type="entry name" value="G-protein_gamma-like_dom"/>
</dbReference>
<proteinExistence type="predicted"/>
<sequence length="132" mass="14736">MADEHHQSQPPSSPSPPLPGGGRKDSAKQEEEEEVNPETKSKSTVRCKNNTFFGRHRISAAITRLQIEINIIKEELQQLENIGEASTVCAGFVSSVESIPDPLLPETIGPTDVNWDQWFRGAHGGRNHRRWI</sequence>
<keyword evidence="4" id="KW-0472">Membrane</keyword>
<evidence type="ECO:0000256" key="3">
    <source>
        <dbReference type="ARBA" id="ARBA00023054"/>
    </source>
</evidence>
<dbReference type="Pfam" id="PF00631">
    <property type="entry name" value="G-gamma"/>
    <property type="match status" value="1"/>
</dbReference>
<accession>A0ABP0YAJ2</accession>
<evidence type="ECO:0000256" key="4">
    <source>
        <dbReference type="ARBA" id="ARBA00023136"/>
    </source>
</evidence>
<evidence type="ECO:0000313" key="9">
    <source>
        <dbReference type="Proteomes" id="UP001642487"/>
    </source>
</evidence>
<evidence type="ECO:0000256" key="5">
    <source>
        <dbReference type="ARBA" id="ARBA00023224"/>
    </source>
</evidence>
<feature type="domain" description="G protein gamma" evidence="7">
    <location>
        <begin position="64"/>
        <end position="121"/>
    </location>
</feature>
<feature type="region of interest" description="Disordered" evidence="6">
    <location>
        <begin position="1"/>
        <end position="47"/>
    </location>
</feature>
<evidence type="ECO:0000313" key="8">
    <source>
        <dbReference type="EMBL" id="CAK9317416.1"/>
    </source>
</evidence>
<keyword evidence="9" id="KW-1185">Reference proteome</keyword>
<evidence type="ECO:0000256" key="2">
    <source>
        <dbReference type="ARBA" id="ARBA00022475"/>
    </source>
</evidence>
<gene>
    <name evidence="8" type="ORF">CITCOLO1_LOCUS9319</name>
</gene>
<name>A0ABP0YAJ2_9ROSI</name>
<organism evidence="8 9">
    <name type="scientific">Citrullus colocynthis</name>
    <name type="common">colocynth</name>
    <dbReference type="NCBI Taxonomy" id="252529"/>
    <lineage>
        <taxon>Eukaryota</taxon>
        <taxon>Viridiplantae</taxon>
        <taxon>Streptophyta</taxon>
        <taxon>Embryophyta</taxon>
        <taxon>Tracheophyta</taxon>
        <taxon>Spermatophyta</taxon>
        <taxon>Magnoliopsida</taxon>
        <taxon>eudicotyledons</taxon>
        <taxon>Gunneridae</taxon>
        <taxon>Pentapetalae</taxon>
        <taxon>rosids</taxon>
        <taxon>fabids</taxon>
        <taxon>Cucurbitales</taxon>
        <taxon>Cucurbitaceae</taxon>
        <taxon>Benincaseae</taxon>
        <taxon>Citrullus</taxon>
    </lineage>
</organism>
<dbReference type="Proteomes" id="UP001642487">
    <property type="component" value="Chromosome 3"/>
</dbReference>
<evidence type="ECO:0000259" key="7">
    <source>
        <dbReference type="Pfam" id="PF00631"/>
    </source>
</evidence>
<keyword evidence="3" id="KW-0175">Coiled coil</keyword>
<evidence type="ECO:0000256" key="1">
    <source>
        <dbReference type="ARBA" id="ARBA00004236"/>
    </source>
</evidence>
<evidence type="ECO:0000256" key="6">
    <source>
        <dbReference type="SAM" id="MobiDB-lite"/>
    </source>
</evidence>
<keyword evidence="2" id="KW-1003">Cell membrane</keyword>
<dbReference type="EMBL" id="OZ021737">
    <property type="protein sequence ID" value="CAK9317416.1"/>
    <property type="molecule type" value="Genomic_DNA"/>
</dbReference>
<reference evidence="8 9" key="1">
    <citation type="submission" date="2024-03" db="EMBL/GenBank/DDBJ databases">
        <authorList>
            <person name="Gkanogiannis A."/>
            <person name="Becerra Lopez-Lavalle L."/>
        </authorList>
    </citation>
    <scope>NUCLEOTIDE SEQUENCE [LARGE SCALE GENOMIC DNA]</scope>
</reference>